<keyword evidence="1" id="KW-1133">Transmembrane helix</keyword>
<feature type="transmembrane region" description="Helical" evidence="1">
    <location>
        <begin position="162"/>
        <end position="180"/>
    </location>
</feature>
<keyword evidence="1" id="KW-0472">Membrane</keyword>
<dbReference type="EMBL" id="SRSO01000022">
    <property type="protein sequence ID" value="TGV01586.1"/>
    <property type="molecule type" value="Genomic_DNA"/>
</dbReference>
<dbReference type="OrthoDB" id="7857417at2"/>
<dbReference type="AlphaFoldDB" id="A0A4S1DU61"/>
<dbReference type="Proteomes" id="UP000307602">
    <property type="component" value="Unassembled WGS sequence"/>
</dbReference>
<name>A0A4S1DU61_9FLAO</name>
<evidence type="ECO:0000313" key="2">
    <source>
        <dbReference type="EMBL" id="TGV01586.1"/>
    </source>
</evidence>
<sequence length="223" mass="26161">MKLVPVLNRVFRSFKINKPLLILLIGIDLIFISAHCLLLFGIIDYNLDFSIEKDFGYAEFYQYIKEFGIFLILIFLFYEKEQIIYLVWAMFFLYVLLDDSLSLHEVYGVYLADYFNFQPKFNLRAEDFGELLIFLSIGVLFFISIIFAFFKTDLMGRLVTRNLFILILILAFFAIFVDQLHIMVPSGKNKFAVLEDGGEMLIMSFIFIYALSLKHTIKSPITY</sequence>
<feature type="transmembrane region" description="Helical" evidence="1">
    <location>
        <begin position="131"/>
        <end position="150"/>
    </location>
</feature>
<comment type="caution">
    <text evidence="2">The sequence shown here is derived from an EMBL/GenBank/DDBJ whole genome shotgun (WGS) entry which is preliminary data.</text>
</comment>
<gene>
    <name evidence="2" type="ORF">EM932_15000</name>
</gene>
<feature type="transmembrane region" description="Helical" evidence="1">
    <location>
        <begin position="20"/>
        <end position="40"/>
    </location>
</feature>
<accession>A0A4S1DU61</accession>
<keyword evidence="3" id="KW-1185">Reference proteome</keyword>
<keyword evidence="1" id="KW-0812">Transmembrane</keyword>
<protein>
    <submittedName>
        <fullName evidence="2">Uncharacterized protein</fullName>
    </submittedName>
</protein>
<evidence type="ECO:0000313" key="3">
    <source>
        <dbReference type="Proteomes" id="UP000307602"/>
    </source>
</evidence>
<proteinExistence type="predicted"/>
<evidence type="ECO:0000256" key="1">
    <source>
        <dbReference type="SAM" id="Phobius"/>
    </source>
</evidence>
<organism evidence="2 3">
    <name type="scientific">Flavivirga rizhaonensis</name>
    <dbReference type="NCBI Taxonomy" id="2559571"/>
    <lineage>
        <taxon>Bacteria</taxon>
        <taxon>Pseudomonadati</taxon>
        <taxon>Bacteroidota</taxon>
        <taxon>Flavobacteriia</taxon>
        <taxon>Flavobacteriales</taxon>
        <taxon>Flavobacteriaceae</taxon>
        <taxon>Flavivirga</taxon>
    </lineage>
</organism>
<feature type="transmembrane region" description="Helical" evidence="1">
    <location>
        <begin position="85"/>
        <end position="111"/>
    </location>
</feature>
<feature type="transmembrane region" description="Helical" evidence="1">
    <location>
        <begin position="200"/>
        <end position="217"/>
    </location>
</feature>
<reference evidence="2 3" key="1">
    <citation type="submission" date="2019-04" db="EMBL/GenBank/DDBJ databases">
        <authorList>
            <person name="Liu A."/>
        </authorList>
    </citation>
    <scope>NUCLEOTIDE SEQUENCE [LARGE SCALE GENOMIC DNA]</scope>
    <source>
        <strain evidence="2 3">RZ03</strain>
    </source>
</reference>
<feature type="transmembrane region" description="Helical" evidence="1">
    <location>
        <begin position="60"/>
        <end position="78"/>
    </location>
</feature>
<dbReference type="RefSeq" id="WP_135878014.1">
    <property type="nucleotide sequence ID" value="NZ_SRSO01000022.1"/>
</dbReference>